<feature type="signal peptide" evidence="2">
    <location>
        <begin position="1"/>
        <end position="28"/>
    </location>
</feature>
<accession>A0ABM5PP35</accession>
<evidence type="ECO:0000313" key="3">
    <source>
        <dbReference type="EMBL" id="AHI19707.1"/>
    </source>
</evidence>
<evidence type="ECO:0000256" key="1">
    <source>
        <dbReference type="SAM" id="Phobius"/>
    </source>
</evidence>
<proteinExistence type="predicted"/>
<keyword evidence="2" id="KW-0732">Signal</keyword>
<dbReference type="GeneID" id="82877281"/>
<evidence type="ECO:0008006" key="5">
    <source>
        <dbReference type="Google" id="ProtNLM"/>
    </source>
</evidence>
<name>A0ABM5PP35_9CORY</name>
<reference evidence="4" key="1">
    <citation type="submission" date="2013-02" db="EMBL/GenBank/DDBJ databases">
        <title>The complete genome sequence of Corynebacterium casei LMG S-19264 (=DSM 44701).</title>
        <authorList>
            <person name="Ruckert C."/>
            <person name="Albersmeier A."/>
            <person name="Kalinowski J."/>
        </authorList>
    </citation>
    <scope>NUCLEOTIDE SEQUENCE [LARGE SCALE GENOMIC DNA]</scope>
    <source>
        <strain evidence="4">LMG S-19264</strain>
    </source>
</reference>
<keyword evidence="4" id="KW-1185">Reference proteome</keyword>
<evidence type="ECO:0000313" key="4">
    <source>
        <dbReference type="Proteomes" id="UP000019226"/>
    </source>
</evidence>
<protein>
    <recommendedName>
        <fullName evidence="5">Secreted protein</fullName>
    </recommendedName>
</protein>
<gene>
    <name evidence="3" type="ORF">CCASEI_05655</name>
</gene>
<dbReference type="RefSeq" id="WP_006821632.1">
    <property type="nucleotide sequence ID" value="NZ_CP004350.1"/>
</dbReference>
<feature type="transmembrane region" description="Helical" evidence="1">
    <location>
        <begin position="132"/>
        <end position="157"/>
    </location>
</feature>
<keyword evidence="1" id="KW-0472">Membrane</keyword>
<dbReference type="Proteomes" id="UP000019226">
    <property type="component" value="Chromosome"/>
</dbReference>
<dbReference type="EMBL" id="CP004350">
    <property type="protein sequence ID" value="AHI19707.1"/>
    <property type="molecule type" value="Genomic_DNA"/>
</dbReference>
<organism evidence="3 4">
    <name type="scientific">Corynebacterium casei LMG S-19264</name>
    <dbReference type="NCBI Taxonomy" id="1285583"/>
    <lineage>
        <taxon>Bacteria</taxon>
        <taxon>Bacillati</taxon>
        <taxon>Actinomycetota</taxon>
        <taxon>Actinomycetes</taxon>
        <taxon>Mycobacteriales</taxon>
        <taxon>Corynebacteriaceae</taxon>
        <taxon>Corynebacterium</taxon>
    </lineage>
</organism>
<keyword evidence="1" id="KW-0812">Transmembrane</keyword>
<sequence length="177" mass="18603">MRNSRLAVAVVAATSVAVSALTPVAATAQTIPSSSQLSSGGHINADGYSDECQEAVENAREYHEQAVEDGTVGSSFMGPQELAFGIANGYGSSGMPEEPDCIEEEDEQAEDERWENVPDSLKSMRGNETTDMIFAVVGAILAVGGSLTQAATILAAFSPEARDQIASVLQQFGFRLQ</sequence>
<feature type="chain" id="PRO_5047237293" description="Secreted protein" evidence="2">
    <location>
        <begin position="29"/>
        <end position="177"/>
    </location>
</feature>
<keyword evidence="1" id="KW-1133">Transmembrane helix</keyword>
<evidence type="ECO:0000256" key="2">
    <source>
        <dbReference type="SAM" id="SignalP"/>
    </source>
</evidence>